<comment type="caution">
    <text evidence="1">The sequence shown here is derived from an EMBL/GenBank/DDBJ whole genome shotgun (WGS) entry which is preliminary data.</text>
</comment>
<dbReference type="OrthoDB" id="2447603at2759"/>
<name>A0A9N9JZ03_9GLOM</name>
<dbReference type="InterPro" id="IPR011009">
    <property type="entry name" value="Kinase-like_dom_sf"/>
</dbReference>
<dbReference type="Proteomes" id="UP000789759">
    <property type="component" value="Unassembled WGS sequence"/>
</dbReference>
<dbReference type="EMBL" id="CAJVQA010031203">
    <property type="protein sequence ID" value="CAG8800924.1"/>
    <property type="molecule type" value="Genomic_DNA"/>
</dbReference>
<gene>
    <name evidence="1" type="ORF">CPELLU_LOCUS17710</name>
</gene>
<evidence type="ECO:0000313" key="2">
    <source>
        <dbReference type="Proteomes" id="UP000789759"/>
    </source>
</evidence>
<dbReference type="AlphaFoldDB" id="A0A9N9JZ03"/>
<dbReference type="SUPFAM" id="SSF56112">
    <property type="entry name" value="Protein kinase-like (PK-like)"/>
    <property type="match status" value="1"/>
</dbReference>
<feature type="non-terminal residue" evidence="1">
    <location>
        <position position="1"/>
    </location>
</feature>
<sequence length="83" mass="9430">IVLHVVAHNQREIPIEGTPIDFMNLYCDAWNVDPSQRPTISEIRNKLDNIGTEAVDSVHYNEHNKHNINISNDKVIENVISIG</sequence>
<accession>A0A9N9JZ03</accession>
<reference evidence="1" key="1">
    <citation type="submission" date="2021-06" db="EMBL/GenBank/DDBJ databases">
        <authorList>
            <person name="Kallberg Y."/>
            <person name="Tangrot J."/>
            <person name="Rosling A."/>
        </authorList>
    </citation>
    <scope>NUCLEOTIDE SEQUENCE</scope>
    <source>
        <strain evidence="1">FL966</strain>
    </source>
</reference>
<evidence type="ECO:0000313" key="1">
    <source>
        <dbReference type="EMBL" id="CAG8800924.1"/>
    </source>
</evidence>
<protein>
    <submittedName>
        <fullName evidence="1">4224_t:CDS:1</fullName>
    </submittedName>
</protein>
<keyword evidence="2" id="KW-1185">Reference proteome</keyword>
<proteinExistence type="predicted"/>
<dbReference type="Gene3D" id="1.10.510.10">
    <property type="entry name" value="Transferase(Phosphotransferase) domain 1"/>
    <property type="match status" value="1"/>
</dbReference>
<organism evidence="1 2">
    <name type="scientific">Cetraspora pellucida</name>
    <dbReference type="NCBI Taxonomy" id="1433469"/>
    <lineage>
        <taxon>Eukaryota</taxon>
        <taxon>Fungi</taxon>
        <taxon>Fungi incertae sedis</taxon>
        <taxon>Mucoromycota</taxon>
        <taxon>Glomeromycotina</taxon>
        <taxon>Glomeromycetes</taxon>
        <taxon>Diversisporales</taxon>
        <taxon>Gigasporaceae</taxon>
        <taxon>Cetraspora</taxon>
    </lineage>
</organism>